<dbReference type="InterPro" id="IPR011760">
    <property type="entry name" value="PsdUridine_synth_TruD_insert"/>
</dbReference>
<keyword evidence="7" id="KW-1185">Reference proteome</keyword>
<name>A0A4R3Z2I2_9GAMM</name>
<dbReference type="SUPFAM" id="SSF55120">
    <property type="entry name" value="Pseudouridine synthase"/>
    <property type="match status" value="1"/>
</dbReference>
<feature type="binding site" evidence="4">
    <location>
        <position position="30"/>
    </location>
    <ligand>
        <name>substrate</name>
    </ligand>
</feature>
<comment type="caution">
    <text evidence="6">The sequence shown here is derived from an EMBL/GenBank/DDBJ whole genome shotgun (WGS) entry which is preliminary data.</text>
</comment>
<protein>
    <recommendedName>
        <fullName evidence="4">tRNA pseudouridine synthase D</fullName>
        <ecNumber evidence="4">5.4.99.27</ecNumber>
    </recommendedName>
    <alternativeName>
        <fullName evidence="4">tRNA pseudouridine(13) synthase</fullName>
    </alternativeName>
    <alternativeName>
        <fullName evidence="4">tRNA pseudouridylate synthase D</fullName>
    </alternativeName>
    <alternativeName>
        <fullName evidence="4">tRNA-uridine isomerase D</fullName>
    </alternativeName>
</protein>
<organism evidence="6 7">
    <name type="scientific">Biostraticola tofi</name>
    <dbReference type="NCBI Taxonomy" id="466109"/>
    <lineage>
        <taxon>Bacteria</taxon>
        <taxon>Pseudomonadati</taxon>
        <taxon>Pseudomonadota</taxon>
        <taxon>Gammaproteobacteria</taxon>
        <taxon>Enterobacterales</taxon>
        <taxon>Bruguierivoracaceae</taxon>
        <taxon>Biostraticola</taxon>
    </lineage>
</organism>
<accession>A0A4R3Z2I2</accession>
<dbReference type="PANTHER" id="PTHR47811:SF1">
    <property type="entry name" value="TRNA PSEUDOURIDINE SYNTHASE D"/>
    <property type="match status" value="1"/>
</dbReference>
<dbReference type="Gene3D" id="3.30.2340.10">
    <property type="entry name" value="TruD, insertion domain"/>
    <property type="match status" value="1"/>
</dbReference>
<reference evidence="6 7" key="1">
    <citation type="submission" date="2019-03" db="EMBL/GenBank/DDBJ databases">
        <title>Genomic Encyclopedia of Type Strains, Phase IV (KMG-IV): sequencing the most valuable type-strain genomes for metagenomic binning, comparative biology and taxonomic classification.</title>
        <authorList>
            <person name="Goeker M."/>
        </authorList>
    </citation>
    <scope>NUCLEOTIDE SEQUENCE [LARGE SCALE GENOMIC DNA]</scope>
    <source>
        <strain evidence="6 7">DSM 19580</strain>
    </source>
</reference>
<dbReference type="GO" id="GO:0031119">
    <property type="term" value="P:tRNA pseudouridine synthesis"/>
    <property type="evidence" value="ECO:0007669"/>
    <property type="project" value="UniProtKB-UniRule"/>
</dbReference>
<feature type="active site" description="Nucleophile" evidence="4">
    <location>
        <position position="83"/>
    </location>
</feature>
<dbReference type="PANTHER" id="PTHR47811">
    <property type="entry name" value="TRNA PSEUDOURIDINE SYNTHASE D"/>
    <property type="match status" value="1"/>
</dbReference>
<dbReference type="AlphaFoldDB" id="A0A4R3Z2I2"/>
<dbReference type="NCBIfam" id="TIGR00094">
    <property type="entry name" value="tRNA_TruD_broad"/>
    <property type="match status" value="1"/>
</dbReference>
<dbReference type="EC" id="5.4.99.27" evidence="4"/>
<dbReference type="FunFam" id="3.30.2350.20:FF:000001">
    <property type="entry name" value="tRNA pseudouridine synthase D"/>
    <property type="match status" value="1"/>
</dbReference>
<evidence type="ECO:0000256" key="1">
    <source>
        <dbReference type="ARBA" id="ARBA00007953"/>
    </source>
</evidence>
<comment type="function">
    <text evidence="4">Responsible for synthesis of pseudouridine from uracil-13 in transfer RNAs.</text>
</comment>
<dbReference type="PROSITE" id="PS01268">
    <property type="entry name" value="UPF0024"/>
    <property type="match status" value="1"/>
</dbReference>
<dbReference type="Proteomes" id="UP000295719">
    <property type="component" value="Unassembled WGS sequence"/>
</dbReference>
<sequence length="349" mass="38018">MSAGLVESQLHWLHTRPSATGVLKSTAGDFIVTEDLGFAPDGEGEHILVRLRKTGCNTVFVAEALAKFAGIALRSVSYAGMKDRHAITEQWFCLRIPGKTAPDFSQFQLEGCQVLAVTRHRRKLRIGTLKGNRFRLVLRQVSDRDSVEQRLSLISHLGVPNYFGSQRFGRQGNNLEMALKWAADDVRIKDRGKRSFYLSSARSALFNLVVSQRLARFGAGQVLAGDALQLTGRGSWFIALADELPLLTERVAQGELSVTAPLPGDGPAGTAGDALAFEQGCLESQPALLGLLVRERLEPARRAISIVPQDLAWNWQDPQTLAMSFALPAGSFATSVVRELLVADADVAL</sequence>
<evidence type="ECO:0000256" key="4">
    <source>
        <dbReference type="HAMAP-Rule" id="MF_01082"/>
    </source>
</evidence>
<feature type="binding site" evidence="4">
    <location>
        <position position="332"/>
    </location>
    <ligand>
        <name>substrate</name>
    </ligand>
</feature>
<feature type="domain" description="TRUD" evidence="5">
    <location>
        <begin position="158"/>
        <end position="306"/>
    </location>
</feature>
<evidence type="ECO:0000256" key="3">
    <source>
        <dbReference type="ARBA" id="ARBA00023235"/>
    </source>
</evidence>
<dbReference type="RefSeq" id="WP_131864594.1">
    <property type="nucleotide sequence ID" value="NZ_SMCR01000002.1"/>
</dbReference>
<dbReference type="GO" id="GO:0005829">
    <property type="term" value="C:cytosol"/>
    <property type="evidence" value="ECO:0007669"/>
    <property type="project" value="TreeGrafter"/>
</dbReference>
<keyword evidence="3 4" id="KW-0413">Isomerase</keyword>
<gene>
    <name evidence="4" type="primary">truD</name>
    <name evidence="6" type="ORF">EDC52_102577</name>
</gene>
<dbReference type="OrthoDB" id="1550679at2"/>
<dbReference type="InterPro" id="IPR042214">
    <property type="entry name" value="TruD_catalytic"/>
</dbReference>
<dbReference type="HAMAP" id="MF_01082">
    <property type="entry name" value="TruD"/>
    <property type="match status" value="1"/>
</dbReference>
<dbReference type="InterPro" id="IPR020119">
    <property type="entry name" value="PsdUridine_synth_TruD_CS"/>
</dbReference>
<dbReference type="InterPro" id="IPR043165">
    <property type="entry name" value="TruD_insert_sf"/>
</dbReference>
<dbReference type="CDD" id="cd02575">
    <property type="entry name" value="PseudoU_synth_EcTruD"/>
    <property type="match status" value="1"/>
</dbReference>
<evidence type="ECO:0000313" key="6">
    <source>
        <dbReference type="EMBL" id="TCV99235.1"/>
    </source>
</evidence>
<evidence type="ECO:0000256" key="2">
    <source>
        <dbReference type="ARBA" id="ARBA00022694"/>
    </source>
</evidence>
<dbReference type="PROSITE" id="PS50984">
    <property type="entry name" value="TRUD"/>
    <property type="match status" value="1"/>
</dbReference>
<dbReference type="Pfam" id="PF01142">
    <property type="entry name" value="TruD"/>
    <property type="match status" value="2"/>
</dbReference>
<dbReference type="NCBIfam" id="NF002155">
    <property type="entry name" value="PRK00984.1-4"/>
    <property type="match status" value="1"/>
</dbReference>
<keyword evidence="2 4" id="KW-0819">tRNA processing</keyword>
<dbReference type="InterPro" id="IPR020103">
    <property type="entry name" value="PsdUridine_synth_cat_dom_sf"/>
</dbReference>
<comment type="similarity">
    <text evidence="1 4">Belongs to the pseudouridine synthase TruD family.</text>
</comment>
<comment type="catalytic activity">
    <reaction evidence="4">
        <text>uridine(13) in tRNA = pseudouridine(13) in tRNA</text>
        <dbReference type="Rhea" id="RHEA:42540"/>
        <dbReference type="Rhea" id="RHEA-COMP:10105"/>
        <dbReference type="Rhea" id="RHEA-COMP:10106"/>
        <dbReference type="ChEBI" id="CHEBI:65314"/>
        <dbReference type="ChEBI" id="CHEBI:65315"/>
        <dbReference type="EC" id="5.4.99.27"/>
    </reaction>
</comment>
<proteinExistence type="inferred from homology"/>
<dbReference type="EMBL" id="SMCR01000002">
    <property type="protein sequence ID" value="TCV99235.1"/>
    <property type="molecule type" value="Genomic_DNA"/>
</dbReference>
<dbReference type="Gene3D" id="3.30.2350.20">
    <property type="entry name" value="TruD, catalytic domain"/>
    <property type="match status" value="1"/>
</dbReference>
<dbReference type="GO" id="GO:0160150">
    <property type="term" value="F:tRNA pseudouridine(13) synthase activity"/>
    <property type="evidence" value="ECO:0007669"/>
    <property type="project" value="UniProtKB-EC"/>
</dbReference>
<feature type="binding site" evidence="4">
    <location>
        <position position="132"/>
    </location>
    <ligand>
        <name>substrate</name>
    </ligand>
</feature>
<dbReference type="InterPro" id="IPR050170">
    <property type="entry name" value="TruD_pseudoU_synthase"/>
</dbReference>
<dbReference type="GO" id="GO:0003723">
    <property type="term" value="F:RNA binding"/>
    <property type="evidence" value="ECO:0007669"/>
    <property type="project" value="InterPro"/>
</dbReference>
<dbReference type="InterPro" id="IPR001656">
    <property type="entry name" value="PsdUridine_synth_TruD"/>
</dbReference>
<evidence type="ECO:0000313" key="7">
    <source>
        <dbReference type="Proteomes" id="UP000295719"/>
    </source>
</evidence>
<evidence type="ECO:0000259" key="5">
    <source>
        <dbReference type="PROSITE" id="PS50984"/>
    </source>
</evidence>